<proteinExistence type="predicted"/>
<organism evidence="1 2">
    <name type="scientific">Sedimentitalea xiamensis</name>
    <dbReference type="NCBI Taxonomy" id="3050037"/>
    <lineage>
        <taxon>Bacteria</taxon>
        <taxon>Pseudomonadati</taxon>
        <taxon>Pseudomonadota</taxon>
        <taxon>Alphaproteobacteria</taxon>
        <taxon>Rhodobacterales</taxon>
        <taxon>Paracoccaceae</taxon>
        <taxon>Sedimentitalea</taxon>
    </lineage>
</organism>
<evidence type="ECO:0000313" key="1">
    <source>
        <dbReference type="EMBL" id="MDK3074091.1"/>
    </source>
</evidence>
<accession>A0ABT7FG38</accession>
<keyword evidence="2" id="KW-1185">Reference proteome</keyword>
<dbReference type="EMBL" id="JASNJE010000015">
    <property type="protein sequence ID" value="MDK3074091.1"/>
    <property type="molecule type" value="Genomic_DNA"/>
</dbReference>
<gene>
    <name evidence="1" type="ORF">QO034_13295</name>
</gene>
<sequence length="209" mass="23529">MPPVNILDHLKPNGKINGKSVIYVHRIKFYESHGYVPSRIGTMHDGTLYDMDHPRRMPTIAGNTGVLNHVKPCGKINGKPVVYVHHMEFFLEHGYCPDRVGTTDDGILFDMVFGPPITSAAAVPKCKLYEILTRFPDVTEIEVRNVRRPIPETVRNEVIGFFRSSSDFVPIGDTVVDKATGGIKLRRFIIERLVADGDLWYDGACYRST</sequence>
<evidence type="ECO:0000313" key="2">
    <source>
        <dbReference type="Proteomes" id="UP001227126"/>
    </source>
</evidence>
<comment type="caution">
    <text evidence="1">The sequence shown here is derived from an EMBL/GenBank/DDBJ whole genome shotgun (WGS) entry which is preliminary data.</text>
</comment>
<protein>
    <submittedName>
        <fullName evidence="1">Uncharacterized protein</fullName>
    </submittedName>
</protein>
<reference evidence="1 2" key="1">
    <citation type="submission" date="2023-05" db="EMBL/GenBank/DDBJ databases">
        <title>Sedimentitalea sp. nov. JM2-8.</title>
        <authorList>
            <person name="Huang J."/>
        </authorList>
    </citation>
    <scope>NUCLEOTIDE SEQUENCE [LARGE SCALE GENOMIC DNA]</scope>
    <source>
        <strain evidence="1 2">JM2-8</strain>
    </source>
</reference>
<dbReference type="RefSeq" id="WP_284486025.1">
    <property type="nucleotide sequence ID" value="NZ_JASNJE010000015.1"/>
</dbReference>
<dbReference type="Proteomes" id="UP001227126">
    <property type="component" value="Unassembled WGS sequence"/>
</dbReference>
<name>A0ABT7FG38_9RHOB</name>